<gene>
    <name evidence="1" type="ORF">Purlil1_9813</name>
</gene>
<protein>
    <submittedName>
        <fullName evidence="1">Uncharacterized protein</fullName>
    </submittedName>
</protein>
<organism evidence="1 2">
    <name type="scientific">Purpureocillium lilacinum</name>
    <name type="common">Paecilomyces lilacinus</name>
    <dbReference type="NCBI Taxonomy" id="33203"/>
    <lineage>
        <taxon>Eukaryota</taxon>
        <taxon>Fungi</taxon>
        <taxon>Dikarya</taxon>
        <taxon>Ascomycota</taxon>
        <taxon>Pezizomycotina</taxon>
        <taxon>Sordariomycetes</taxon>
        <taxon>Hypocreomycetidae</taxon>
        <taxon>Hypocreales</taxon>
        <taxon>Ophiocordycipitaceae</taxon>
        <taxon>Purpureocillium</taxon>
    </lineage>
</organism>
<evidence type="ECO:0000313" key="1">
    <source>
        <dbReference type="EMBL" id="KAK4085856.1"/>
    </source>
</evidence>
<reference evidence="1 2" key="1">
    <citation type="journal article" date="2024" name="Microbiol. Resour. Announc.">
        <title>Genome annotations for the ascomycete fungi Trichoderma harzianum, Trichoderma aggressivum, and Purpureocillium lilacinum.</title>
        <authorList>
            <person name="Beijen E.P.W."/>
            <person name="Ohm R.A."/>
        </authorList>
    </citation>
    <scope>NUCLEOTIDE SEQUENCE [LARGE SCALE GENOMIC DNA]</scope>
    <source>
        <strain evidence="1 2">CBS 150709</strain>
    </source>
</reference>
<name>A0ABR0BP95_PURLI</name>
<keyword evidence="2" id="KW-1185">Reference proteome</keyword>
<dbReference type="Proteomes" id="UP001287286">
    <property type="component" value="Unassembled WGS sequence"/>
</dbReference>
<comment type="caution">
    <text evidence="1">The sequence shown here is derived from an EMBL/GenBank/DDBJ whole genome shotgun (WGS) entry which is preliminary data.</text>
</comment>
<sequence length="69" mass="7323">MGIEWAPLFSPCAGPPALWLPAADPVALAEPDEKLSEDIDERQPTPLTTNVSIVFNAAARSVSTHLLIA</sequence>
<accession>A0ABR0BP95</accession>
<evidence type="ECO:0000313" key="2">
    <source>
        <dbReference type="Proteomes" id="UP001287286"/>
    </source>
</evidence>
<dbReference type="EMBL" id="JAWRVI010000046">
    <property type="protein sequence ID" value="KAK4085856.1"/>
    <property type="molecule type" value="Genomic_DNA"/>
</dbReference>
<proteinExistence type="predicted"/>